<name>A0A1F8HBY3_9BACT</name>
<sequence>MAEGGCGGNSAMPERIELSPRHLPEYLEGRTPKKNVLSFLEEIGRAQIQKARNIFLWCRRVKRGGGGASSFVGVLRKMGSDFFKQTPPIGILIKTCFD</sequence>
<gene>
    <name evidence="1" type="ORF">A3G51_03565</name>
</gene>
<accession>A0A1F8HBY3</accession>
<dbReference type="EMBL" id="MGKY01000001">
    <property type="protein sequence ID" value="OGN34436.1"/>
    <property type="molecule type" value="Genomic_DNA"/>
</dbReference>
<dbReference type="AlphaFoldDB" id="A0A1F8HBY3"/>
<organism evidence="1 2">
    <name type="scientific">Candidatus Yanofskybacteria bacterium RIFCSPLOWO2_12_FULL_43_11b</name>
    <dbReference type="NCBI Taxonomy" id="1802710"/>
    <lineage>
        <taxon>Bacteria</taxon>
        <taxon>Candidatus Yanofskyibacteriota</taxon>
    </lineage>
</organism>
<evidence type="ECO:0000313" key="2">
    <source>
        <dbReference type="Proteomes" id="UP000177745"/>
    </source>
</evidence>
<dbReference type="Proteomes" id="UP000177745">
    <property type="component" value="Unassembled WGS sequence"/>
</dbReference>
<evidence type="ECO:0000313" key="1">
    <source>
        <dbReference type="EMBL" id="OGN34436.1"/>
    </source>
</evidence>
<proteinExistence type="predicted"/>
<reference evidence="1 2" key="1">
    <citation type="journal article" date="2016" name="Nat. Commun.">
        <title>Thousands of microbial genomes shed light on interconnected biogeochemical processes in an aquifer system.</title>
        <authorList>
            <person name="Anantharaman K."/>
            <person name="Brown C.T."/>
            <person name="Hug L.A."/>
            <person name="Sharon I."/>
            <person name="Castelle C.J."/>
            <person name="Probst A.J."/>
            <person name="Thomas B.C."/>
            <person name="Singh A."/>
            <person name="Wilkins M.J."/>
            <person name="Karaoz U."/>
            <person name="Brodie E.L."/>
            <person name="Williams K.H."/>
            <person name="Hubbard S.S."/>
            <person name="Banfield J.F."/>
        </authorList>
    </citation>
    <scope>NUCLEOTIDE SEQUENCE [LARGE SCALE GENOMIC DNA]</scope>
</reference>
<protein>
    <submittedName>
        <fullName evidence="1">Uncharacterized protein</fullName>
    </submittedName>
</protein>
<comment type="caution">
    <text evidence="1">The sequence shown here is derived from an EMBL/GenBank/DDBJ whole genome shotgun (WGS) entry which is preliminary data.</text>
</comment>